<proteinExistence type="predicted"/>
<dbReference type="SUPFAM" id="SSF158911">
    <property type="entry name" value="NEAT domain-like"/>
    <property type="match status" value="1"/>
</dbReference>
<dbReference type="InterPro" id="IPR037250">
    <property type="entry name" value="NEAT_dom_sf"/>
</dbReference>
<reference evidence="6 7" key="1">
    <citation type="journal article" date="2015" name="Genome Announc.">
        <title>Expanding the biotechnology potential of lactobacilli through comparative genomics of 213 strains and associated genera.</title>
        <authorList>
            <person name="Sun Z."/>
            <person name="Harris H.M."/>
            <person name="McCann A."/>
            <person name="Guo C."/>
            <person name="Argimon S."/>
            <person name="Zhang W."/>
            <person name="Yang X."/>
            <person name="Jeffery I.B."/>
            <person name="Cooney J.C."/>
            <person name="Kagawa T.F."/>
            <person name="Liu W."/>
            <person name="Song Y."/>
            <person name="Salvetti E."/>
            <person name="Wrobel A."/>
            <person name="Rasinkangas P."/>
            <person name="Parkhill J."/>
            <person name="Rea M.C."/>
            <person name="O'Sullivan O."/>
            <person name="Ritari J."/>
            <person name="Douillard F.P."/>
            <person name="Paul Ross R."/>
            <person name="Yang R."/>
            <person name="Briner A.E."/>
            <person name="Felis G.E."/>
            <person name="de Vos W.M."/>
            <person name="Barrangou R."/>
            <person name="Klaenhammer T.R."/>
            <person name="Caufield P.W."/>
            <person name="Cui Y."/>
            <person name="Zhang H."/>
            <person name="O'Toole P.W."/>
        </authorList>
    </citation>
    <scope>NUCLEOTIDE SEQUENCE [LARGE SCALE GENOMIC DNA]</scope>
    <source>
        <strain evidence="6 7">DSM 16230</strain>
    </source>
</reference>
<evidence type="ECO:0000259" key="5">
    <source>
        <dbReference type="PROSITE" id="PS50978"/>
    </source>
</evidence>
<name>A0A0R1VAU0_9LACO</name>
<dbReference type="GO" id="GO:0030313">
    <property type="term" value="C:cell envelope"/>
    <property type="evidence" value="ECO:0007669"/>
    <property type="project" value="UniProtKB-SubCell"/>
</dbReference>
<feature type="compositionally biased region" description="Polar residues" evidence="3">
    <location>
        <begin position="174"/>
        <end position="192"/>
    </location>
</feature>
<protein>
    <recommendedName>
        <fullName evidence="5">NEAT domain-containing protein</fullName>
    </recommendedName>
</protein>
<dbReference type="AlphaFoldDB" id="A0A0R1VAU0"/>
<dbReference type="Proteomes" id="UP000051166">
    <property type="component" value="Unassembled WGS sequence"/>
</dbReference>
<feature type="transmembrane region" description="Helical" evidence="4">
    <location>
        <begin position="297"/>
        <end position="315"/>
    </location>
</feature>
<evidence type="ECO:0000313" key="7">
    <source>
        <dbReference type="Proteomes" id="UP000051166"/>
    </source>
</evidence>
<dbReference type="PROSITE" id="PS50978">
    <property type="entry name" value="NEAT"/>
    <property type="match status" value="1"/>
</dbReference>
<sequence>MKVSFLQKIKELQSKDREMNKKIAVMLLTMVIFLSGGSLVKAAESQTTALQVSYQIEDFDNKQHSDASNFFTGNAKIVVTQDRYIVTLDLNKEDVLSSLTINGQQLQLPAKTEAGHTPQVSFLVQDFSAPLEGQLQTSVAGQVKSVHFLMIFDTTELPQPAAAASSAAAIIPDSRTTTAPTSDSTMQSSQASAVLESESTKSSQLTSTVFATTGSSTFKATLGSAMAAKVFDKQEDAVVAQAESTQKEAPQTFAVTSASTLAKAAASSTGTSSQVVSTSTQQRQAPKQTDQQDGKKLFFILAIVGGLAIGVRTLLTNKQKF</sequence>
<dbReference type="PATRIC" id="fig|1423801.4.peg.279"/>
<dbReference type="EMBL" id="AZFQ01000034">
    <property type="protein sequence ID" value="KRL99003.1"/>
    <property type="molecule type" value="Genomic_DNA"/>
</dbReference>
<evidence type="ECO:0000256" key="1">
    <source>
        <dbReference type="ARBA" id="ARBA00004196"/>
    </source>
</evidence>
<comment type="subcellular location">
    <subcellularLocation>
        <location evidence="1">Cell envelope</location>
    </subcellularLocation>
</comment>
<dbReference type="Gene3D" id="2.60.40.1850">
    <property type="match status" value="1"/>
</dbReference>
<keyword evidence="4" id="KW-1133">Transmembrane helix</keyword>
<keyword evidence="4" id="KW-0812">Transmembrane</keyword>
<feature type="region of interest" description="Disordered" evidence="3">
    <location>
        <begin position="174"/>
        <end position="198"/>
    </location>
</feature>
<keyword evidence="7" id="KW-1185">Reference proteome</keyword>
<comment type="caution">
    <text evidence="6">The sequence shown here is derived from an EMBL/GenBank/DDBJ whole genome shotgun (WGS) entry which is preliminary data.</text>
</comment>
<accession>A0A0R1VAU0</accession>
<keyword evidence="2" id="KW-0732">Signal</keyword>
<feature type="domain" description="NEAT" evidence="5">
    <location>
        <begin position="45"/>
        <end position="168"/>
    </location>
</feature>
<evidence type="ECO:0000256" key="4">
    <source>
        <dbReference type="SAM" id="Phobius"/>
    </source>
</evidence>
<evidence type="ECO:0000256" key="3">
    <source>
        <dbReference type="SAM" id="MobiDB-lite"/>
    </source>
</evidence>
<keyword evidence="4" id="KW-0472">Membrane</keyword>
<evidence type="ECO:0000256" key="2">
    <source>
        <dbReference type="ARBA" id="ARBA00022729"/>
    </source>
</evidence>
<organism evidence="6 7">
    <name type="scientific">Liquorilactobacillus satsumensis DSM 16230 = JCM 12392</name>
    <dbReference type="NCBI Taxonomy" id="1423801"/>
    <lineage>
        <taxon>Bacteria</taxon>
        <taxon>Bacillati</taxon>
        <taxon>Bacillota</taxon>
        <taxon>Bacilli</taxon>
        <taxon>Lactobacillales</taxon>
        <taxon>Lactobacillaceae</taxon>
        <taxon>Liquorilactobacillus</taxon>
    </lineage>
</organism>
<dbReference type="InterPro" id="IPR006635">
    <property type="entry name" value="NEAT_dom"/>
</dbReference>
<dbReference type="STRING" id="1423801.FD50_GL000272"/>
<evidence type="ECO:0000313" key="6">
    <source>
        <dbReference type="EMBL" id="KRL99003.1"/>
    </source>
</evidence>
<gene>
    <name evidence="6" type="ORF">FD50_GL000272</name>
</gene>